<keyword evidence="2" id="KW-0520">NAD</keyword>
<name>A0AAW5MYW7_9ESCH</name>
<evidence type="ECO:0000256" key="3">
    <source>
        <dbReference type="PROSITE-ProRule" id="PRU10007"/>
    </source>
</evidence>
<dbReference type="PROSITE" id="PS00687">
    <property type="entry name" value="ALDEHYDE_DEHYDR_GLU"/>
    <property type="match status" value="1"/>
</dbReference>
<protein>
    <submittedName>
        <fullName evidence="6">Aldehyde dehydrogenase family protein</fullName>
    </submittedName>
</protein>
<keyword evidence="1 4" id="KW-0560">Oxidoreductase</keyword>
<dbReference type="Gene3D" id="3.40.605.10">
    <property type="entry name" value="Aldehyde Dehydrogenase, Chain A, domain 1"/>
    <property type="match status" value="1"/>
</dbReference>
<dbReference type="InterPro" id="IPR029510">
    <property type="entry name" value="Ald_DH_CS_GLU"/>
</dbReference>
<gene>
    <name evidence="6" type="ORF">NVV43_27685</name>
</gene>
<proteinExistence type="inferred from homology"/>
<dbReference type="InterPro" id="IPR016163">
    <property type="entry name" value="Ald_DH_C"/>
</dbReference>
<evidence type="ECO:0000256" key="4">
    <source>
        <dbReference type="RuleBase" id="RU003345"/>
    </source>
</evidence>
<dbReference type="PANTHER" id="PTHR11699">
    <property type="entry name" value="ALDEHYDE DEHYDROGENASE-RELATED"/>
    <property type="match status" value="1"/>
</dbReference>
<dbReference type="Proteomes" id="UP001206878">
    <property type="component" value="Unassembled WGS sequence"/>
</dbReference>
<dbReference type="GO" id="GO:0004030">
    <property type="term" value="F:aldehyde dehydrogenase [NAD(P)+] activity"/>
    <property type="evidence" value="ECO:0007669"/>
    <property type="project" value="UniProtKB-ARBA"/>
</dbReference>
<reference evidence="6" key="1">
    <citation type="submission" date="2022-07" db="EMBL/GenBank/DDBJ databases">
        <title>Diversity of ethanolamine utilization by human commensal Escherichia coli.</title>
        <authorList>
            <person name="Jubelin G."/>
        </authorList>
    </citation>
    <scope>NUCLEOTIDE SEQUENCE</scope>
    <source>
        <strain evidence="6">S1</strain>
    </source>
</reference>
<feature type="domain" description="Aldehyde dehydrogenase" evidence="5">
    <location>
        <begin position="2"/>
        <end position="65"/>
    </location>
</feature>
<dbReference type="InterPro" id="IPR015590">
    <property type="entry name" value="Aldehyde_DH_dom"/>
</dbReference>
<accession>A0AAW5MYW7</accession>
<dbReference type="EMBL" id="JANPXH010001016">
    <property type="protein sequence ID" value="MCR6679251.1"/>
    <property type="molecule type" value="Genomic_DNA"/>
</dbReference>
<dbReference type="InterPro" id="IPR016160">
    <property type="entry name" value="Ald_DH_CS_CYS"/>
</dbReference>
<dbReference type="InterPro" id="IPR016162">
    <property type="entry name" value="Ald_DH_N"/>
</dbReference>
<dbReference type="SUPFAM" id="SSF53720">
    <property type="entry name" value="ALDH-like"/>
    <property type="match status" value="1"/>
</dbReference>
<sequence length="65" mass="7133">MALAARNITRVSLELGGKSANVVFADADMDTCVERSMWAVFANTGQDCCARSRIFVERPAYDAFI</sequence>
<evidence type="ECO:0000259" key="5">
    <source>
        <dbReference type="Pfam" id="PF00171"/>
    </source>
</evidence>
<evidence type="ECO:0000256" key="2">
    <source>
        <dbReference type="ARBA" id="ARBA00023027"/>
    </source>
</evidence>
<feature type="non-terminal residue" evidence="6">
    <location>
        <position position="65"/>
    </location>
</feature>
<dbReference type="InterPro" id="IPR016161">
    <property type="entry name" value="Ald_DH/histidinol_DH"/>
</dbReference>
<evidence type="ECO:0000313" key="6">
    <source>
        <dbReference type="EMBL" id="MCR6679251.1"/>
    </source>
</evidence>
<organism evidence="6 7">
    <name type="scientific">Escherichia marmotae</name>
    <dbReference type="NCBI Taxonomy" id="1499973"/>
    <lineage>
        <taxon>Bacteria</taxon>
        <taxon>Pseudomonadati</taxon>
        <taxon>Pseudomonadota</taxon>
        <taxon>Gammaproteobacteria</taxon>
        <taxon>Enterobacterales</taxon>
        <taxon>Enterobacteriaceae</taxon>
        <taxon>Escherichia</taxon>
    </lineage>
</organism>
<evidence type="ECO:0000256" key="1">
    <source>
        <dbReference type="ARBA" id="ARBA00023002"/>
    </source>
</evidence>
<dbReference type="Gene3D" id="3.40.309.10">
    <property type="entry name" value="Aldehyde Dehydrogenase, Chain A, domain 2"/>
    <property type="match status" value="1"/>
</dbReference>
<evidence type="ECO:0000313" key="7">
    <source>
        <dbReference type="Proteomes" id="UP001206878"/>
    </source>
</evidence>
<dbReference type="PROSITE" id="PS00070">
    <property type="entry name" value="ALDEHYDE_DEHYDR_CYS"/>
    <property type="match status" value="1"/>
</dbReference>
<dbReference type="AlphaFoldDB" id="A0AAW5MYW7"/>
<comment type="caution">
    <text evidence="6">The sequence shown here is derived from an EMBL/GenBank/DDBJ whole genome shotgun (WGS) entry which is preliminary data.</text>
</comment>
<dbReference type="Pfam" id="PF00171">
    <property type="entry name" value="Aldedh"/>
    <property type="match status" value="1"/>
</dbReference>
<feature type="active site" evidence="3">
    <location>
        <position position="14"/>
    </location>
</feature>
<comment type="similarity">
    <text evidence="4">Belongs to the aldehyde dehydrogenase family.</text>
</comment>